<name>A0AAE9ND63_9BRAD</name>
<feature type="signal peptide" evidence="2">
    <location>
        <begin position="1"/>
        <end position="26"/>
    </location>
</feature>
<evidence type="ECO:0000256" key="2">
    <source>
        <dbReference type="SAM" id="SignalP"/>
    </source>
</evidence>
<sequence length="108" mass="11706">MSSIMLFKTLTLHSLIYIAGMTTAMAVHQAIPLPDLSAGPQSSLEQSANRSGKSDRLPTVQLKRRALDKVPVRLQPRDLLKSGKAVCKPPIDVPGRCFAEATPVRRTG</sequence>
<accession>A0AAE9ND63</accession>
<gene>
    <name evidence="3" type="ORF">DCM83_14855</name>
</gene>
<organism evidence="3 4">
    <name type="scientific">Bradyrhizobium betae</name>
    <dbReference type="NCBI Taxonomy" id="244734"/>
    <lineage>
        <taxon>Bacteria</taxon>
        <taxon>Pseudomonadati</taxon>
        <taxon>Pseudomonadota</taxon>
        <taxon>Alphaproteobacteria</taxon>
        <taxon>Hyphomicrobiales</taxon>
        <taxon>Nitrobacteraceae</taxon>
        <taxon>Bradyrhizobium</taxon>
    </lineage>
</organism>
<evidence type="ECO:0000313" key="3">
    <source>
        <dbReference type="EMBL" id="UUO66353.1"/>
    </source>
</evidence>
<protein>
    <submittedName>
        <fullName evidence="3">Uncharacterized protein</fullName>
    </submittedName>
</protein>
<evidence type="ECO:0000256" key="1">
    <source>
        <dbReference type="SAM" id="MobiDB-lite"/>
    </source>
</evidence>
<dbReference type="RefSeq" id="WP_257177159.1">
    <property type="nucleotide sequence ID" value="NZ_CP028989.1"/>
</dbReference>
<evidence type="ECO:0000313" key="4">
    <source>
        <dbReference type="Proteomes" id="UP001058872"/>
    </source>
</evidence>
<dbReference type="EMBL" id="CP028989">
    <property type="protein sequence ID" value="UUO66353.1"/>
    <property type="molecule type" value="Genomic_DNA"/>
</dbReference>
<proteinExistence type="predicted"/>
<feature type="chain" id="PRO_5042150122" evidence="2">
    <location>
        <begin position="27"/>
        <end position="108"/>
    </location>
</feature>
<feature type="region of interest" description="Disordered" evidence="1">
    <location>
        <begin position="36"/>
        <end position="59"/>
    </location>
</feature>
<dbReference type="AlphaFoldDB" id="A0AAE9ND63"/>
<feature type="compositionally biased region" description="Polar residues" evidence="1">
    <location>
        <begin position="39"/>
        <end position="51"/>
    </location>
</feature>
<reference evidence="3" key="1">
    <citation type="submission" date="2018-04" db="EMBL/GenBank/DDBJ databases">
        <title>Genomes of Endosymbiotic and Endophytic Bradyrhizobium Publication status.</title>
        <authorList>
            <person name="Guha S."/>
            <person name="Jorrin B."/>
            <person name="Sarkar M."/>
            <person name="Poole P.S."/>
            <person name="DasGupta M."/>
        </authorList>
    </citation>
    <scope>NUCLEOTIDE SEQUENCE</scope>
    <source>
        <strain evidence="3">WBOS16</strain>
    </source>
</reference>
<dbReference type="Proteomes" id="UP001058872">
    <property type="component" value="Chromosome"/>
</dbReference>
<keyword evidence="2" id="KW-0732">Signal</keyword>